<dbReference type="InterPro" id="IPR046575">
    <property type="entry name" value="DUF6635"/>
</dbReference>
<evidence type="ECO:0000313" key="2">
    <source>
        <dbReference type="EMBL" id="SDE66149.1"/>
    </source>
</evidence>
<reference evidence="2 3" key="1">
    <citation type="submission" date="2016-10" db="EMBL/GenBank/DDBJ databases">
        <authorList>
            <person name="de Groot N.N."/>
        </authorList>
    </citation>
    <scope>NUCLEOTIDE SEQUENCE [LARGE SCALE GENOMIC DNA]</scope>
    <source>
        <strain evidence="3">DSM 938 / 37b4</strain>
    </source>
</reference>
<accession>A0A1G7ERA3</accession>
<keyword evidence="1" id="KW-0812">Transmembrane</keyword>
<keyword evidence="1" id="KW-0472">Membrane</keyword>
<proteinExistence type="predicted"/>
<keyword evidence="1" id="KW-1133">Transmembrane helix</keyword>
<organism evidence="2 3">
    <name type="scientific">Rhodobacter capsulatus</name>
    <name type="common">Rhodopseudomonas capsulata</name>
    <dbReference type="NCBI Taxonomy" id="1061"/>
    <lineage>
        <taxon>Bacteria</taxon>
        <taxon>Pseudomonadati</taxon>
        <taxon>Pseudomonadota</taxon>
        <taxon>Alphaproteobacteria</taxon>
        <taxon>Rhodobacterales</taxon>
        <taxon>Rhodobacter group</taxon>
        <taxon>Rhodobacter</taxon>
    </lineage>
</organism>
<feature type="transmembrane region" description="Helical" evidence="1">
    <location>
        <begin position="228"/>
        <end position="255"/>
    </location>
</feature>
<evidence type="ECO:0000256" key="1">
    <source>
        <dbReference type="SAM" id="Phobius"/>
    </source>
</evidence>
<protein>
    <submittedName>
        <fullName evidence="2">Uncharacterized protein</fullName>
    </submittedName>
</protein>
<dbReference type="Proteomes" id="UP000183812">
    <property type="component" value="Unassembled WGS sequence"/>
</dbReference>
<dbReference type="Pfam" id="PF20340">
    <property type="entry name" value="DUF6635"/>
    <property type="match status" value="2"/>
</dbReference>
<name>A0A1G7ERA3_RHOCA</name>
<dbReference type="AlphaFoldDB" id="A0A1G7ERA3"/>
<dbReference type="RefSeq" id="WP_074552935.1">
    <property type="nucleotide sequence ID" value="NZ_FNAY01000002.1"/>
</dbReference>
<sequence length="311" mass="32920">MTAAPALSPPPLRLPRCRARVETFVTRHLTGAGTLRLHRAALGLDLLRAPANVALAPVLLACRGGARLAGALRWPRVSAWLATRQVLLRTRVSAQIEAALLRDLFEAPLPETAANPGRAALTAALFAAPELRGPLAQHPDGGKAAAQRVMAVLTDYTGTRAAVAELTTALVTITLGALLFQALTPGMFSMAPGLAEAVSREAAVTGFPLGETLGGLWYGVFPTAPGPWLTALTVVGLMSVSGVVTAFAGCLADPVQARLGLHRRRLLRLIDTVEAELSGAQDRPFATREHYLVRVFDLWDAALSLLRAFRT</sequence>
<dbReference type="EMBL" id="FNAY01000002">
    <property type="protein sequence ID" value="SDE66149.1"/>
    <property type="molecule type" value="Genomic_DNA"/>
</dbReference>
<evidence type="ECO:0000313" key="3">
    <source>
        <dbReference type="Proteomes" id="UP000183812"/>
    </source>
</evidence>
<gene>
    <name evidence="2" type="ORF">SAMN04244550_00855</name>
</gene>
<feature type="transmembrane region" description="Helical" evidence="1">
    <location>
        <begin position="163"/>
        <end position="183"/>
    </location>
</feature>